<comment type="catalytic activity">
    <reaction evidence="1 6">
        <text>The enzyme specifically hydrolyzes (1-&gt;4)-beta-D-galactosidic linkages in type I arabinogalactans.</text>
        <dbReference type="EC" id="3.2.1.89"/>
    </reaction>
</comment>
<evidence type="ECO:0000256" key="1">
    <source>
        <dbReference type="ARBA" id="ARBA00001695"/>
    </source>
</evidence>
<comment type="caution">
    <text evidence="7">The sequence shown here is derived from an EMBL/GenBank/DDBJ whole genome shotgun (WGS) entry which is preliminary data.</text>
</comment>
<dbReference type="Proteomes" id="UP001285354">
    <property type="component" value="Unassembled WGS sequence"/>
</dbReference>
<feature type="chain" id="PRO_5041772423" description="Arabinogalactan endo-beta-1,4-galactanase" evidence="6">
    <location>
        <begin position="31"/>
        <end position="397"/>
    </location>
</feature>
<dbReference type="SUPFAM" id="SSF51445">
    <property type="entry name" value="(Trans)glycosidases"/>
    <property type="match status" value="1"/>
</dbReference>
<evidence type="ECO:0000256" key="3">
    <source>
        <dbReference type="ARBA" id="ARBA00012556"/>
    </source>
</evidence>
<name>A0AAD9WDV4_9HELO</name>
<dbReference type="InterPro" id="IPR011683">
    <property type="entry name" value="Glyco_hydro_53"/>
</dbReference>
<accession>A0AAD9WDV4</accession>
<feature type="signal peptide" evidence="6">
    <location>
        <begin position="1"/>
        <end position="30"/>
    </location>
</feature>
<dbReference type="InterPro" id="IPR017853">
    <property type="entry name" value="GH"/>
</dbReference>
<keyword evidence="8" id="KW-1185">Reference proteome</keyword>
<evidence type="ECO:0000313" key="7">
    <source>
        <dbReference type="EMBL" id="KAK2626568.1"/>
    </source>
</evidence>
<comment type="similarity">
    <text evidence="2 6">Belongs to the glycosyl hydrolase 53 family.</text>
</comment>
<evidence type="ECO:0000256" key="2">
    <source>
        <dbReference type="ARBA" id="ARBA00010687"/>
    </source>
</evidence>
<dbReference type="GO" id="GO:0015926">
    <property type="term" value="F:glucosidase activity"/>
    <property type="evidence" value="ECO:0007669"/>
    <property type="project" value="InterPro"/>
</dbReference>
<evidence type="ECO:0000313" key="8">
    <source>
        <dbReference type="Proteomes" id="UP001285354"/>
    </source>
</evidence>
<evidence type="ECO:0000256" key="4">
    <source>
        <dbReference type="ARBA" id="ARBA00022801"/>
    </source>
</evidence>
<gene>
    <name evidence="7" type="ORF">QTJ16_003743</name>
</gene>
<protein>
    <recommendedName>
        <fullName evidence="3 6">Arabinogalactan endo-beta-1,4-galactanase</fullName>
        <ecNumber evidence="3 6">3.2.1.89</ecNumber>
    </recommendedName>
</protein>
<dbReference type="PANTHER" id="PTHR34983:SF1">
    <property type="entry name" value="ARABINOGALACTAN ENDO-BETA-1,4-GALACTANASE A"/>
    <property type="match status" value="1"/>
</dbReference>
<organism evidence="7 8">
    <name type="scientific">Diplocarpon rosae</name>
    <dbReference type="NCBI Taxonomy" id="946125"/>
    <lineage>
        <taxon>Eukaryota</taxon>
        <taxon>Fungi</taxon>
        <taxon>Dikarya</taxon>
        <taxon>Ascomycota</taxon>
        <taxon>Pezizomycotina</taxon>
        <taxon>Leotiomycetes</taxon>
        <taxon>Helotiales</taxon>
        <taxon>Drepanopezizaceae</taxon>
        <taxon>Diplocarpon</taxon>
    </lineage>
</organism>
<proteinExistence type="inferred from homology"/>
<reference evidence="7" key="1">
    <citation type="submission" date="2023-06" db="EMBL/GenBank/DDBJ databases">
        <title>Draft genome of Marssonina rosae.</title>
        <authorList>
            <person name="Cheng Q."/>
        </authorList>
    </citation>
    <scope>NUCLEOTIDE SEQUENCE</scope>
    <source>
        <strain evidence="7">R4</strain>
    </source>
</reference>
<evidence type="ECO:0000256" key="6">
    <source>
        <dbReference type="RuleBase" id="RU361192"/>
    </source>
</evidence>
<keyword evidence="5 6" id="KW-0326">Glycosidase</keyword>
<dbReference type="PANTHER" id="PTHR34983">
    <property type="entry name" value="ARABINOGALACTAN ENDO-BETA-1,4-GALACTANASE A"/>
    <property type="match status" value="1"/>
</dbReference>
<dbReference type="EMBL" id="JAUBYV010000005">
    <property type="protein sequence ID" value="KAK2626568.1"/>
    <property type="molecule type" value="Genomic_DNA"/>
</dbReference>
<dbReference type="Pfam" id="PF07745">
    <property type="entry name" value="Glyco_hydro_53"/>
    <property type="match status" value="1"/>
</dbReference>
<keyword evidence="4 6" id="KW-0378">Hydrolase</keyword>
<dbReference type="GO" id="GO:0045490">
    <property type="term" value="P:pectin catabolic process"/>
    <property type="evidence" value="ECO:0007669"/>
    <property type="project" value="TreeGrafter"/>
</dbReference>
<dbReference type="GO" id="GO:0031218">
    <property type="term" value="F:arabinogalactan endo-1,4-beta-galactosidase activity"/>
    <property type="evidence" value="ECO:0007669"/>
    <property type="project" value="UniProtKB-EC"/>
</dbReference>
<dbReference type="EC" id="3.2.1.89" evidence="3 6"/>
<keyword evidence="6" id="KW-0732">Signal</keyword>
<sequence length="397" mass="44347">MGVWYHCPITAPAMRFVAFFLCLALPLVSAVPSESPSPYIPQPFFYKGHDLSSLKTLEESGFIFKDTARYNETRSADAILGDGGMNTVRLRIWVNPVGGTNGLAYTLELAQRFQRQGYKIYLDFHFCDSWADPTKQPTPLGWPTTLDPLASTLRSYVRDTLIDFAKAGIHLDIVSLGNELRRGLLWPVGLIDVNIQPWSQTVANFSSLATLYKAARAGVDDAVYGGLSKPQVMIHVDNGWNVTLQQRFYDALLANGVSISCFDTIGVSFYPFYGTAATFKNLENSLAFLANEYRKPIQVVETDYPAICDGYWNPIPQSSEPEIPYSIEGQIIWMKRVIEIVKGVPYGLGRGVHYWEPAWLNNTSLGSDCNDAILFTPDYSNPVQTVGYSRESVNVFR</sequence>
<evidence type="ECO:0000256" key="5">
    <source>
        <dbReference type="ARBA" id="ARBA00023295"/>
    </source>
</evidence>
<dbReference type="Gene3D" id="3.20.20.80">
    <property type="entry name" value="Glycosidases"/>
    <property type="match status" value="1"/>
</dbReference>
<dbReference type="AlphaFoldDB" id="A0AAD9WDV4"/>